<feature type="binding site" evidence="6">
    <location>
        <position position="11"/>
    </location>
    <ligand>
        <name>Mg(2+)</name>
        <dbReference type="ChEBI" id="CHEBI:18420"/>
    </ligand>
</feature>
<keyword evidence="5 6" id="KW-0486">Methionine biosynthesis</keyword>
<feature type="binding site" evidence="6">
    <location>
        <position position="9"/>
    </location>
    <ligand>
        <name>Mg(2+)</name>
        <dbReference type="ChEBI" id="CHEBI:18420"/>
    </ligand>
</feature>
<feature type="binding site" evidence="6">
    <location>
        <begin position="116"/>
        <end position="117"/>
    </location>
    <ligand>
        <name>substrate</name>
    </ligand>
</feature>
<dbReference type="SFLD" id="SFLDS00003">
    <property type="entry name" value="Haloacid_Dehalogenase"/>
    <property type="match status" value="1"/>
</dbReference>
<dbReference type="Gene3D" id="3.40.50.1000">
    <property type="entry name" value="HAD superfamily/HAD-like"/>
    <property type="match status" value="1"/>
</dbReference>
<dbReference type="NCBIfam" id="TIGR01691">
    <property type="entry name" value="enolase-ppase"/>
    <property type="match status" value="1"/>
</dbReference>
<comment type="catalytic activity">
    <reaction evidence="6">
        <text>5-methylsulfanyl-2,3-dioxopentyl phosphate + H2O = 1,2-dihydroxy-5-(methylsulfanyl)pent-1-en-3-one + phosphate</text>
        <dbReference type="Rhea" id="RHEA:21700"/>
        <dbReference type="ChEBI" id="CHEBI:15377"/>
        <dbReference type="ChEBI" id="CHEBI:43474"/>
        <dbReference type="ChEBI" id="CHEBI:49252"/>
        <dbReference type="ChEBI" id="CHEBI:58828"/>
        <dbReference type="EC" id="3.1.3.77"/>
    </reaction>
</comment>
<dbReference type="SUPFAM" id="SSF56784">
    <property type="entry name" value="HAD-like"/>
    <property type="match status" value="1"/>
</dbReference>
<comment type="pathway">
    <text evidence="6">Amino-acid biosynthesis; L-methionine biosynthesis via salvage pathway; L-methionine from S-methyl-5-thio-alpha-D-ribose 1-phosphate: step 4/6.</text>
</comment>
<evidence type="ECO:0000256" key="1">
    <source>
        <dbReference type="ARBA" id="ARBA00022605"/>
    </source>
</evidence>
<reference evidence="7 8" key="2">
    <citation type="submission" date="2019-11" db="EMBL/GenBank/DDBJ databases">
        <authorList>
            <person name="Lu H."/>
        </authorList>
    </citation>
    <scope>NUCLEOTIDE SEQUENCE [LARGE SCALE GENOMIC DNA]</scope>
    <source>
        <strain evidence="7 8">FIM1</strain>
    </source>
</reference>
<dbReference type="InterPro" id="IPR023214">
    <property type="entry name" value="HAD_sf"/>
</dbReference>
<dbReference type="InterPro" id="IPR006439">
    <property type="entry name" value="HAD-SF_hydro_IA"/>
</dbReference>
<reference evidence="7 8" key="1">
    <citation type="submission" date="2016-03" db="EMBL/GenBank/DDBJ databases">
        <title>How can Kluyveromyces marxianus grow so fast - potential evolutionary course in Saccharomyces Complex revealed by comparative genomics.</title>
        <authorList>
            <person name="Mo W."/>
            <person name="Lu W."/>
            <person name="Yang X."/>
            <person name="Qi J."/>
            <person name="Lv H."/>
        </authorList>
    </citation>
    <scope>NUCLEOTIDE SEQUENCE [LARGE SCALE GENOMIC DNA]</scope>
    <source>
        <strain evidence="7 8">FIM1</strain>
    </source>
</reference>
<dbReference type="Pfam" id="PF00702">
    <property type="entry name" value="Hydrolase"/>
    <property type="match status" value="1"/>
</dbReference>
<dbReference type="InterPro" id="IPR027511">
    <property type="entry name" value="ENOPH1_eukaryotes"/>
</dbReference>
<gene>
    <name evidence="6 7" type="primary">UTR4</name>
    <name evidence="7" type="ORF">FIM1_135</name>
</gene>
<evidence type="ECO:0000256" key="6">
    <source>
        <dbReference type="HAMAP-Rule" id="MF_03117"/>
    </source>
</evidence>
<name>A0ABX6EPA2_KLUMA</name>
<dbReference type="EMBL" id="CP015054">
    <property type="protein sequence ID" value="QGN13497.1"/>
    <property type="molecule type" value="Genomic_DNA"/>
</dbReference>
<dbReference type="Proteomes" id="UP000422736">
    <property type="component" value="Chromosome 1"/>
</dbReference>
<dbReference type="EC" id="3.1.3.77" evidence="6"/>
<comment type="subcellular location">
    <subcellularLocation>
        <location evidence="6">Cytoplasm</location>
    </subcellularLocation>
    <subcellularLocation>
        <location evidence="6">Nucleus</location>
    </subcellularLocation>
</comment>
<sequence>MSQLKYILDIEGTVCPISFVKETLFPFFLKHVDSVVKTEDPSLQALLKQFPVSQDPVSLKQHIESLVNNDIKDSVLKQLQGHIWEQGYKSGEIKSPIYPDAIEFIKKHESNVYIYSSGSVKAQVLLFQNVEGGIDLTKYIAGYFDINTSGKKTEAQSYANILKSIGVAPESASDVVFISDNHLELDAANQVGVKTLLAIRPGNNPVPDAEKYTSVTDFSSL</sequence>
<dbReference type="CDD" id="cd01629">
    <property type="entry name" value="HAD_EP"/>
    <property type="match status" value="1"/>
</dbReference>
<dbReference type="InterPro" id="IPR036412">
    <property type="entry name" value="HAD-like_sf"/>
</dbReference>
<keyword evidence="8" id="KW-1185">Reference proteome</keyword>
<feature type="binding site" evidence="6">
    <location>
        <position position="180"/>
    </location>
    <ligand>
        <name>Mg(2+)</name>
        <dbReference type="ChEBI" id="CHEBI:18420"/>
    </ligand>
</feature>
<dbReference type="NCBIfam" id="TIGR01549">
    <property type="entry name" value="HAD-SF-IA-v1"/>
    <property type="match status" value="1"/>
</dbReference>
<comment type="pathway">
    <text evidence="6">Amino-acid biosynthesis; L-methionine biosynthesis via salvage pathway; L-methionine from S-methyl-5-thio-alpha-D-ribose 1-phosphate: step 3/6.</text>
</comment>
<keyword evidence="1 6" id="KW-0028">Amino-acid biosynthesis</keyword>
<keyword evidence="6" id="KW-0963">Cytoplasm</keyword>
<comment type="similarity">
    <text evidence="6">Belongs to the HAD-like hydrolase superfamily. MasA/MtnC family.</text>
</comment>
<organism evidence="7 8">
    <name type="scientific">Kluyveromyces marxianus</name>
    <name type="common">Yeast</name>
    <name type="synonym">Candida kefyr</name>
    <dbReference type="NCBI Taxonomy" id="4911"/>
    <lineage>
        <taxon>Eukaryota</taxon>
        <taxon>Fungi</taxon>
        <taxon>Dikarya</taxon>
        <taxon>Ascomycota</taxon>
        <taxon>Saccharomycotina</taxon>
        <taxon>Saccharomycetes</taxon>
        <taxon>Saccharomycetales</taxon>
        <taxon>Saccharomycetaceae</taxon>
        <taxon>Kluyveromyces</taxon>
    </lineage>
</organism>
<dbReference type="PANTHER" id="PTHR20371">
    <property type="entry name" value="ENOLASE-PHOSPHATASE E1"/>
    <property type="match status" value="1"/>
</dbReference>
<evidence type="ECO:0000313" key="8">
    <source>
        <dbReference type="Proteomes" id="UP000422736"/>
    </source>
</evidence>
<dbReference type="HAMAP" id="MF_03117">
    <property type="entry name" value="Salvage_MtnC_euk"/>
    <property type="match status" value="1"/>
</dbReference>
<feature type="binding site" evidence="6">
    <location>
        <position position="152"/>
    </location>
    <ligand>
        <name>substrate</name>
    </ligand>
</feature>
<dbReference type="SFLD" id="SFLDG01133">
    <property type="entry name" value="C1.5.4:_Enolase-phosphatase_Li"/>
    <property type="match status" value="1"/>
</dbReference>
<dbReference type="Gene3D" id="1.10.720.60">
    <property type="match status" value="1"/>
</dbReference>
<keyword evidence="6" id="KW-0539">Nucleus</keyword>
<evidence type="ECO:0000256" key="4">
    <source>
        <dbReference type="ARBA" id="ARBA00022842"/>
    </source>
</evidence>
<keyword evidence="2 6" id="KW-0479">Metal-binding</keyword>
<dbReference type="InterPro" id="IPR023943">
    <property type="entry name" value="Enolase-ppase_E1"/>
</dbReference>
<accession>A0ABX6EPA2</accession>
<evidence type="ECO:0000256" key="3">
    <source>
        <dbReference type="ARBA" id="ARBA00022801"/>
    </source>
</evidence>
<dbReference type="PANTHER" id="PTHR20371:SF1">
    <property type="entry name" value="ENOLASE-PHOSPHATASE E1"/>
    <property type="match status" value="1"/>
</dbReference>
<keyword evidence="4 6" id="KW-0460">Magnesium</keyword>
<comment type="function">
    <text evidence="6">Bifunctional enzyme that catalyzes the enolization of 2,3-diketo-5-methylthiopentyl-1-phosphate (DK-MTP-1-P) into the intermediate 2-hydroxy-3-keto-5-methylthiopentenyl-1-phosphate (HK-MTPenyl-1-P), which is then dephosphorylated to form the acireductone 1,2-dihydroxy-3-keto-5-methylthiopentene (DHK-MTPene).</text>
</comment>
<dbReference type="SFLD" id="SFLDG01129">
    <property type="entry name" value="C1.5:_HAD__Beta-PGM__Phosphata"/>
    <property type="match status" value="1"/>
</dbReference>
<evidence type="ECO:0000256" key="2">
    <source>
        <dbReference type="ARBA" id="ARBA00022723"/>
    </source>
</evidence>
<protein>
    <recommendedName>
        <fullName evidence="6">Enolase-phosphatase E1</fullName>
        <ecNumber evidence="6">3.1.3.77</ecNumber>
    </recommendedName>
    <alternativeName>
        <fullName evidence="6">2,3-diketo-5-methylthio-1-phosphopentane phosphatase</fullName>
    </alternativeName>
</protein>
<evidence type="ECO:0000256" key="5">
    <source>
        <dbReference type="ARBA" id="ARBA00023167"/>
    </source>
</evidence>
<keyword evidence="3 6" id="KW-0378">Hydrolase</keyword>
<evidence type="ECO:0000313" key="7">
    <source>
        <dbReference type="EMBL" id="QGN13497.1"/>
    </source>
</evidence>
<comment type="cofactor">
    <cofactor evidence="6">
        <name>Mg(2+)</name>
        <dbReference type="ChEBI" id="CHEBI:18420"/>
    </cofactor>
    <text evidence="6">Binds 1 Mg(2+) ion per subunit.</text>
</comment>
<comment type="subunit">
    <text evidence="6">Monomer.</text>
</comment>
<proteinExistence type="inferred from homology"/>